<keyword evidence="3" id="KW-1185">Reference proteome</keyword>
<dbReference type="Pfam" id="PF03134">
    <property type="entry name" value="TB2_DP1_HVA22"/>
    <property type="match status" value="1"/>
</dbReference>
<reference evidence="4" key="2">
    <citation type="submission" date="2025-08" db="UniProtKB">
        <authorList>
            <consortium name="RefSeq"/>
        </authorList>
    </citation>
    <scope>IDENTIFICATION</scope>
</reference>
<organism evidence="3 4">
    <name type="scientific">Ananas comosus</name>
    <name type="common">Pineapple</name>
    <name type="synonym">Ananas ananas</name>
    <dbReference type="NCBI Taxonomy" id="4615"/>
    <lineage>
        <taxon>Eukaryota</taxon>
        <taxon>Viridiplantae</taxon>
        <taxon>Streptophyta</taxon>
        <taxon>Embryophyta</taxon>
        <taxon>Tracheophyta</taxon>
        <taxon>Spermatophyta</taxon>
        <taxon>Magnoliopsida</taxon>
        <taxon>Liliopsida</taxon>
        <taxon>Poales</taxon>
        <taxon>Bromeliaceae</taxon>
        <taxon>Bromelioideae</taxon>
        <taxon>Ananas</taxon>
    </lineage>
</organism>
<dbReference type="GeneID" id="109718271"/>
<evidence type="ECO:0000313" key="3">
    <source>
        <dbReference type="Proteomes" id="UP000515123"/>
    </source>
</evidence>
<dbReference type="GO" id="GO:0016020">
    <property type="term" value="C:membrane"/>
    <property type="evidence" value="ECO:0007669"/>
    <property type="project" value="UniProtKB-SubCell"/>
</dbReference>
<feature type="transmembrane region" description="Helical" evidence="1">
    <location>
        <begin position="47"/>
        <end position="70"/>
    </location>
</feature>
<evidence type="ECO:0000256" key="1">
    <source>
        <dbReference type="RuleBase" id="RU362006"/>
    </source>
</evidence>
<feature type="transmembrane region" description="Helical" evidence="1">
    <location>
        <begin position="12"/>
        <end position="35"/>
    </location>
</feature>
<keyword evidence="1" id="KW-1133">Transmembrane helix</keyword>
<proteinExistence type="inferred from homology"/>
<sequence>MKNMGKLWTFFTHLHSLVGPTITLIYPLYASVVAIESPSKVDDDQWLAYWILYSLLTLFEMLAEPILYWVPIWYHIKVAFVAWLVLPQFRGASFIYEKFVREQLKKHGPKLGIDHGHGTHTPHPKGEEAVK</sequence>
<gene>
    <name evidence="4" type="primary">LOC109718271</name>
</gene>
<evidence type="ECO:0000313" key="4">
    <source>
        <dbReference type="RefSeq" id="XP_020100016.1"/>
    </source>
</evidence>
<evidence type="ECO:0000256" key="2">
    <source>
        <dbReference type="SAM" id="MobiDB-lite"/>
    </source>
</evidence>
<dbReference type="RefSeq" id="XP_020100016.1">
    <property type="nucleotide sequence ID" value="XM_020244427.1"/>
</dbReference>
<dbReference type="Proteomes" id="UP000515123">
    <property type="component" value="Linkage group 1"/>
</dbReference>
<name>A0A6P5FUP6_ANACO</name>
<keyword evidence="1" id="KW-0472">Membrane</keyword>
<accession>A0A6P5FUP6</accession>
<dbReference type="InterPro" id="IPR004345">
    <property type="entry name" value="TB2_DP1_HVA22"/>
</dbReference>
<dbReference type="OrthoDB" id="10009287at2759"/>
<dbReference type="PANTHER" id="PTHR12300:SF139">
    <property type="entry name" value="HVA22-LIKE PROTEIN E"/>
    <property type="match status" value="1"/>
</dbReference>
<comment type="subcellular location">
    <subcellularLocation>
        <location evidence="1">Membrane</location>
        <topology evidence="1">Multi-pass membrane protein</topology>
    </subcellularLocation>
</comment>
<protein>
    <recommendedName>
        <fullName evidence="1">HVA22-like protein</fullName>
    </recommendedName>
</protein>
<dbReference type="PANTHER" id="PTHR12300">
    <property type="entry name" value="HVA22-LIKE PROTEINS"/>
    <property type="match status" value="1"/>
</dbReference>
<comment type="similarity">
    <text evidence="1">Belongs to the DP1 family.</text>
</comment>
<dbReference type="AlphaFoldDB" id="A0A6P5FUP6"/>
<feature type="region of interest" description="Disordered" evidence="2">
    <location>
        <begin position="110"/>
        <end position="131"/>
    </location>
</feature>
<keyword evidence="1" id="KW-0812">Transmembrane</keyword>
<reference evidence="3" key="1">
    <citation type="journal article" date="2015" name="Nat. Genet.">
        <title>The pineapple genome and the evolution of CAM photosynthesis.</title>
        <authorList>
            <person name="Ming R."/>
            <person name="VanBuren R."/>
            <person name="Wai C.M."/>
            <person name="Tang H."/>
            <person name="Schatz M.C."/>
            <person name="Bowers J.E."/>
            <person name="Lyons E."/>
            <person name="Wang M.L."/>
            <person name="Chen J."/>
            <person name="Biggers E."/>
            <person name="Zhang J."/>
            <person name="Huang L."/>
            <person name="Zhang L."/>
            <person name="Miao W."/>
            <person name="Zhang J."/>
            <person name="Ye Z."/>
            <person name="Miao C."/>
            <person name="Lin Z."/>
            <person name="Wang H."/>
            <person name="Zhou H."/>
            <person name="Yim W.C."/>
            <person name="Priest H.D."/>
            <person name="Zheng C."/>
            <person name="Woodhouse M."/>
            <person name="Edger P.P."/>
            <person name="Guyot R."/>
            <person name="Guo H.B."/>
            <person name="Guo H."/>
            <person name="Zheng G."/>
            <person name="Singh R."/>
            <person name="Sharma A."/>
            <person name="Min X."/>
            <person name="Zheng Y."/>
            <person name="Lee H."/>
            <person name="Gurtowski J."/>
            <person name="Sedlazeck F.J."/>
            <person name="Harkess A."/>
            <person name="McKain M.R."/>
            <person name="Liao Z."/>
            <person name="Fang J."/>
            <person name="Liu J."/>
            <person name="Zhang X."/>
            <person name="Zhang Q."/>
            <person name="Hu W."/>
            <person name="Qin Y."/>
            <person name="Wang K."/>
            <person name="Chen L.Y."/>
            <person name="Shirley N."/>
            <person name="Lin Y.R."/>
            <person name="Liu L.Y."/>
            <person name="Hernandez A.G."/>
            <person name="Wright C.L."/>
            <person name="Bulone V."/>
            <person name="Tuskan G.A."/>
            <person name="Heath K."/>
            <person name="Zee F."/>
            <person name="Moore P.H."/>
            <person name="Sunkar R."/>
            <person name="Leebens-Mack J.H."/>
            <person name="Mockler T."/>
            <person name="Bennetzen J.L."/>
            <person name="Freeling M."/>
            <person name="Sankoff D."/>
            <person name="Paterson A.H."/>
            <person name="Zhu X."/>
            <person name="Yang X."/>
            <person name="Smith J.A."/>
            <person name="Cushman J.C."/>
            <person name="Paull R.E."/>
            <person name="Yu Q."/>
        </authorList>
    </citation>
    <scope>NUCLEOTIDE SEQUENCE [LARGE SCALE GENOMIC DNA]</scope>
    <source>
        <strain evidence="3">cv. F153</strain>
    </source>
</reference>